<dbReference type="PRINTS" id="PR00153">
    <property type="entry name" value="CSAPPISMRASE"/>
</dbReference>
<evidence type="ECO:0000313" key="6">
    <source>
        <dbReference type="EMBL" id="ALP52551.1"/>
    </source>
</evidence>
<sequence>MKNLSTALLMILAVLTAPLSLAADTPPKVKLETNYGDIVLQLNPQAAPKTVDNFIQYVQDGFYDGTLFHRVIPDFMIQGGGFTTQMRKKETRAPIRNEADNGLKNVRGSVAMARTNDPHSATAQFFINVKDNDFLNHSAPNSRGWGYAVFGEVVEGMATVDEIRAVATGNRDRFRDVPIKPVIIDKATLVE</sequence>
<dbReference type="STRING" id="1748243.Tel_04980"/>
<dbReference type="EMBL" id="CP013099">
    <property type="protein sequence ID" value="ALP52551.1"/>
    <property type="molecule type" value="Genomic_DNA"/>
</dbReference>
<gene>
    <name evidence="6" type="ORF">Tel_04980</name>
</gene>
<evidence type="ECO:0000256" key="1">
    <source>
        <dbReference type="ARBA" id="ARBA00007365"/>
    </source>
</evidence>
<keyword evidence="3 4" id="KW-0413">Isomerase</keyword>
<evidence type="ECO:0000259" key="5">
    <source>
        <dbReference type="PROSITE" id="PS50072"/>
    </source>
</evidence>
<dbReference type="GO" id="GO:0006457">
    <property type="term" value="P:protein folding"/>
    <property type="evidence" value="ECO:0007669"/>
    <property type="project" value="InterPro"/>
</dbReference>
<feature type="domain" description="PPIase cyclophilin-type" evidence="5">
    <location>
        <begin position="32"/>
        <end position="189"/>
    </location>
</feature>
<dbReference type="GO" id="GO:0003755">
    <property type="term" value="F:peptidyl-prolyl cis-trans isomerase activity"/>
    <property type="evidence" value="ECO:0007669"/>
    <property type="project" value="UniProtKB-UniRule"/>
</dbReference>
<dbReference type="InterPro" id="IPR002130">
    <property type="entry name" value="Cyclophilin-type_PPIase_dom"/>
</dbReference>
<keyword evidence="2 4" id="KW-0697">Rotamase</keyword>
<protein>
    <recommendedName>
        <fullName evidence="4">Peptidyl-prolyl cis-trans isomerase</fullName>
        <shortName evidence="4">PPIase</shortName>
        <ecNumber evidence="4">5.2.1.8</ecNumber>
    </recommendedName>
</protein>
<dbReference type="InterPro" id="IPR029000">
    <property type="entry name" value="Cyclophilin-like_dom_sf"/>
</dbReference>
<comment type="function">
    <text evidence="4">PPIases accelerate the folding of proteins. It catalyzes the cis-trans isomerization of proline imidic peptide bonds in oligopeptides.</text>
</comment>
<feature type="chain" id="PRO_5006519793" description="Peptidyl-prolyl cis-trans isomerase" evidence="4">
    <location>
        <begin position="23"/>
        <end position="191"/>
    </location>
</feature>
<evidence type="ECO:0000313" key="7">
    <source>
        <dbReference type="Proteomes" id="UP000055136"/>
    </source>
</evidence>
<dbReference type="PROSITE" id="PS00170">
    <property type="entry name" value="CSA_PPIASE_1"/>
    <property type="match status" value="1"/>
</dbReference>
<name>A0A0S2TBN6_9GAMM</name>
<dbReference type="InterPro" id="IPR020892">
    <property type="entry name" value="Cyclophilin-type_PPIase_CS"/>
</dbReference>
<organism evidence="6 7">
    <name type="scientific">Candidatus Tenderia electrophaga</name>
    <dbReference type="NCBI Taxonomy" id="1748243"/>
    <lineage>
        <taxon>Bacteria</taxon>
        <taxon>Pseudomonadati</taxon>
        <taxon>Pseudomonadota</taxon>
        <taxon>Gammaproteobacteria</taxon>
        <taxon>Candidatus Tenderiales</taxon>
        <taxon>Candidatus Tenderiaceae</taxon>
        <taxon>Candidatus Tenderia</taxon>
    </lineage>
</organism>
<comment type="catalytic activity">
    <reaction evidence="4">
        <text>[protein]-peptidylproline (omega=180) = [protein]-peptidylproline (omega=0)</text>
        <dbReference type="Rhea" id="RHEA:16237"/>
        <dbReference type="Rhea" id="RHEA-COMP:10747"/>
        <dbReference type="Rhea" id="RHEA-COMP:10748"/>
        <dbReference type="ChEBI" id="CHEBI:83833"/>
        <dbReference type="ChEBI" id="CHEBI:83834"/>
        <dbReference type="EC" id="5.2.1.8"/>
    </reaction>
</comment>
<dbReference type="Gene3D" id="2.40.100.10">
    <property type="entry name" value="Cyclophilin-like"/>
    <property type="match status" value="1"/>
</dbReference>
<dbReference type="Proteomes" id="UP000055136">
    <property type="component" value="Chromosome"/>
</dbReference>
<proteinExistence type="inferred from homology"/>
<dbReference type="InterPro" id="IPR044665">
    <property type="entry name" value="E_coli_cyclophilin_A-like"/>
</dbReference>
<keyword evidence="7" id="KW-1185">Reference proteome</keyword>
<evidence type="ECO:0000256" key="3">
    <source>
        <dbReference type="ARBA" id="ARBA00023235"/>
    </source>
</evidence>
<dbReference type="CDD" id="cd01920">
    <property type="entry name" value="cyclophilin_EcCYP_like"/>
    <property type="match status" value="1"/>
</dbReference>
<feature type="signal peptide" evidence="4">
    <location>
        <begin position="1"/>
        <end position="22"/>
    </location>
</feature>
<keyword evidence="4" id="KW-0732">Signal</keyword>
<evidence type="ECO:0000256" key="4">
    <source>
        <dbReference type="RuleBase" id="RU363019"/>
    </source>
</evidence>
<dbReference type="EC" id="5.2.1.8" evidence="4"/>
<evidence type="ECO:0000256" key="2">
    <source>
        <dbReference type="ARBA" id="ARBA00023110"/>
    </source>
</evidence>
<dbReference type="SUPFAM" id="SSF50891">
    <property type="entry name" value="Cyclophilin-like"/>
    <property type="match status" value="1"/>
</dbReference>
<reference evidence="6" key="1">
    <citation type="submission" date="2015-10" db="EMBL/GenBank/DDBJ databases">
        <title>Description of Candidatus Tenderia electrophaga gen. nov, sp. nov., an Uncultivated Electroautotroph from a Biocathode Enrichment.</title>
        <authorList>
            <person name="Eddie B.J."/>
            <person name="Malanoski A.P."/>
            <person name="Wang Z."/>
            <person name="Hall R.J."/>
            <person name="Oh S.D."/>
            <person name="Heiner C."/>
            <person name="Lin B."/>
            <person name="Strycharz-Glaven S.M."/>
        </authorList>
    </citation>
    <scope>NUCLEOTIDE SEQUENCE [LARGE SCALE GENOMIC DNA]</scope>
    <source>
        <strain evidence="6">NRL1</strain>
    </source>
</reference>
<dbReference type="PANTHER" id="PTHR43246">
    <property type="entry name" value="PEPTIDYL-PROLYL CIS-TRANS ISOMERASE CYP38, CHLOROPLASTIC"/>
    <property type="match status" value="1"/>
</dbReference>
<accession>A0A0S2TBN6</accession>
<dbReference type="PROSITE" id="PS50072">
    <property type="entry name" value="CSA_PPIASE_2"/>
    <property type="match status" value="1"/>
</dbReference>
<dbReference type="KEGG" id="tee:Tel_04980"/>
<dbReference type="Pfam" id="PF00160">
    <property type="entry name" value="Pro_isomerase"/>
    <property type="match status" value="1"/>
</dbReference>
<comment type="similarity">
    <text evidence="1 4">Belongs to the cyclophilin-type PPIase family.</text>
</comment>
<dbReference type="AlphaFoldDB" id="A0A0S2TBN6"/>